<sequence>MRSSLARLSTAEARLSLALDSTSIGVWDWDMVSGDVWMSDSALAVQGFARGELHTTALGVESYAHADDYVRWKRQIIRCLKGELDLISDEHRMRHKNGKWVWVMEWARVVERDADGRAIRMIGTRADMTARRKSEERMRWLAVHDPLTSLPNRGLFDDMLNAAILRCDEDGGAAGLLFIDIDNFKRINDRDGHDAGDRALCMLADRLRGLFESPATVARIGGDEFGVVLPDIEPESLMKLAERAILPSDTGGVPVSVGAALYPHHAKTARALRRAADAALYRAKSAGRGVAIIFED</sequence>
<dbReference type="EMBL" id="JAGSPA010000001">
    <property type="protein sequence ID" value="MBV7255482.1"/>
    <property type="molecule type" value="Genomic_DNA"/>
</dbReference>
<organism evidence="3 4">
    <name type="scientific">Pacificimonas pallii</name>
    <dbReference type="NCBI Taxonomy" id="2827236"/>
    <lineage>
        <taxon>Bacteria</taxon>
        <taxon>Pseudomonadati</taxon>
        <taxon>Pseudomonadota</taxon>
        <taxon>Alphaproteobacteria</taxon>
        <taxon>Sphingomonadales</taxon>
        <taxon>Sphingosinicellaceae</taxon>
        <taxon>Pacificimonas</taxon>
    </lineage>
</organism>
<dbReference type="Pfam" id="PF08447">
    <property type="entry name" value="PAS_3"/>
    <property type="match status" value="1"/>
</dbReference>
<dbReference type="CDD" id="cd01949">
    <property type="entry name" value="GGDEF"/>
    <property type="match status" value="1"/>
</dbReference>
<feature type="domain" description="PAC" evidence="1">
    <location>
        <begin position="87"/>
        <end position="140"/>
    </location>
</feature>
<dbReference type="NCBIfam" id="TIGR00254">
    <property type="entry name" value="GGDEF"/>
    <property type="match status" value="1"/>
</dbReference>
<dbReference type="RefSeq" id="WP_218443799.1">
    <property type="nucleotide sequence ID" value="NZ_JAGSPA010000001.1"/>
</dbReference>
<dbReference type="InterPro" id="IPR000700">
    <property type="entry name" value="PAS-assoc_C"/>
</dbReference>
<dbReference type="NCBIfam" id="TIGR00229">
    <property type="entry name" value="sensory_box"/>
    <property type="match status" value="1"/>
</dbReference>
<keyword evidence="3" id="KW-0808">Transferase</keyword>
<dbReference type="InterPro" id="IPR013655">
    <property type="entry name" value="PAS_fold_3"/>
</dbReference>
<dbReference type="SMART" id="SM00267">
    <property type="entry name" value="GGDEF"/>
    <property type="match status" value="1"/>
</dbReference>
<dbReference type="InterPro" id="IPR000014">
    <property type="entry name" value="PAS"/>
</dbReference>
<dbReference type="CDD" id="cd00130">
    <property type="entry name" value="PAS"/>
    <property type="match status" value="1"/>
</dbReference>
<dbReference type="PROSITE" id="PS50887">
    <property type="entry name" value="GGDEF"/>
    <property type="match status" value="1"/>
</dbReference>
<dbReference type="GO" id="GO:0052621">
    <property type="term" value="F:diguanylate cyclase activity"/>
    <property type="evidence" value="ECO:0007669"/>
    <property type="project" value="UniProtKB-EC"/>
</dbReference>
<evidence type="ECO:0000313" key="4">
    <source>
        <dbReference type="Proteomes" id="UP000722336"/>
    </source>
</evidence>
<comment type="caution">
    <text evidence="3">The sequence shown here is derived from an EMBL/GenBank/DDBJ whole genome shotgun (WGS) entry which is preliminary data.</text>
</comment>
<dbReference type="SMART" id="SM00086">
    <property type="entry name" value="PAC"/>
    <property type="match status" value="1"/>
</dbReference>
<keyword evidence="4" id="KW-1185">Reference proteome</keyword>
<evidence type="ECO:0000259" key="2">
    <source>
        <dbReference type="PROSITE" id="PS50887"/>
    </source>
</evidence>
<dbReference type="Proteomes" id="UP000722336">
    <property type="component" value="Unassembled WGS sequence"/>
</dbReference>
<evidence type="ECO:0000313" key="3">
    <source>
        <dbReference type="EMBL" id="MBV7255482.1"/>
    </source>
</evidence>
<accession>A0ABS6SC96</accession>
<keyword evidence="3" id="KW-0548">Nucleotidyltransferase</keyword>
<reference evidence="3 4" key="1">
    <citation type="submission" date="2021-04" db="EMBL/GenBank/DDBJ databases">
        <authorList>
            <person name="Pira H."/>
            <person name="Risdian C."/>
            <person name="Wink J."/>
        </authorList>
    </citation>
    <scope>NUCLEOTIDE SEQUENCE [LARGE SCALE GENOMIC DNA]</scope>
    <source>
        <strain evidence="3 4">WHA3</strain>
    </source>
</reference>
<dbReference type="PANTHER" id="PTHR46663:SF4">
    <property type="entry name" value="DIGUANYLATE CYCLASE DGCT-RELATED"/>
    <property type="match status" value="1"/>
</dbReference>
<dbReference type="Pfam" id="PF00990">
    <property type="entry name" value="GGDEF"/>
    <property type="match status" value="1"/>
</dbReference>
<evidence type="ECO:0000259" key="1">
    <source>
        <dbReference type="PROSITE" id="PS50113"/>
    </source>
</evidence>
<dbReference type="PANTHER" id="PTHR46663">
    <property type="entry name" value="DIGUANYLATE CYCLASE DGCT-RELATED"/>
    <property type="match status" value="1"/>
</dbReference>
<dbReference type="PROSITE" id="PS50113">
    <property type="entry name" value="PAC"/>
    <property type="match status" value="1"/>
</dbReference>
<feature type="domain" description="GGDEF" evidence="2">
    <location>
        <begin position="172"/>
        <end position="296"/>
    </location>
</feature>
<gene>
    <name evidence="3" type="ORF">KCG44_01645</name>
</gene>
<dbReference type="InterPro" id="IPR000160">
    <property type="entry name" value="GGDEF_dom"/>
</dbReference>
<dbReference type="InterPro" id="IPR052163">
    <property type="entry name" value="DGC-Regulatory_Protein"/>
</dbReference>
<dbReference type="EC" id="2.7.7.65" evidence="3"/>
<name>A0ABS6SC96_9SPHN</name>
<dbReference type="InterPro" id="IPR001610">
    <property type="entry name" value="PAC"/>
</dbReference>
<proteinExistence type="predicted"/>
<protein>
    <submittedName>
        <fullName evidence="3">Diguanylate cyclase</fullName>
        <ecNumber evidence="3">2.7.7.65</ecNumber>
    </submittedName>
</protein>